<evidence type="ECO:0000256" key="16">
    <source>
        <dbReference type="ARBA" id="ARBA00023209"/>
    </source>
</evidence>
<proteinExistence type="inferred from homology"/>
<keyword evidence="13 24" id="KW-1133">Transmembrane helix</keyword>
<keyword evidence="14" id="KW-0443">Lipid metabolism</keyword>
<evidence type="ECO:0000313" key="25">
    <source>
        <dbReference type="EMBL" id="TGE05524.1"/>
    </source>
</evidence>
<evidence type="ECO:0000256" key="9">
    <source>
        <dbReference type="ARBA" id="ARBA00022516"/>
    </source>
</evidence>
<evidence type="ECO:0000256" key="2">
    <source>
        <dbReference type="ARBA" id="ARBA00004651"/>
    </source>
</evidence>
<evidence type="ECO:0000256" key="12">
    <source>
        <dbReference type="ARBA" id="ARBA00022695"/>
    </source>
</evidence>
<evidence type="ECO:0000256" key="21">
    <source>
        <dbReference type="ARBA" id="ARBA00032396"/>
    </source>
</evidence>
<evidence type="ECO:0000256" key="11">
    <source>
        <dbReference type="ARBA" id="ARBA00022692"/>
    </source>
</evidence>
<dbReference type="OrthoDB" id="9799199at2"/>
<comment type="similarity">
    <text evidence="5">Belongs to the CDS family.</text>
</comment>
<evidence type="ECO:0000256" key="13">
    <source>
        <dbReference type="ARBA" id="ARBA00022989"/>
    </source>
</evidence>
<evidence type="ECO:0000256" key="19">
    <source>
        <dbReference type="ARBA" id="ARBA00031825"/>
    </source>
</evidence>
<evidence type="ECO:0000256" key="22">
    <source>
        <dbReference type="ARBA" id="ARBA00032743"/>
    </source>
</evidence>
<dbReference type="Proteomes" id="UP000298337">
    <property type="component" value="Unassembled WGS sequence"/>
</dbReference>
<evidence type="ECO:0000256" key="23">
    <source>
        <dbReference type="ARBA" id="ARBA00033406"/>
    </source>
</evidence>
<gene>
    <name evidence="25" type="ORF">EU556_19680</name>
</gene>
<keyword evidence="15 24" id="KW-0472">Membrane</keyword>
<keyword evidence="11 24" id="KW-0812">Transmembrane</keyword>
<accession>A0A4Z0P2E7</accession>
<comment type="subcellular location">
    <subcellularLocation>
        <location evidence="2">Cell membrane</location>
        <topology evidence="2">Multi-pass membrane protein</topology>
    </subcellularLocation>
</comment>
<evidence type="ECO:0000256" key="17">
    <source>
        <dbReference type="ARBA" id="ARBA00023264"/>
    </source>
</evidence>
<comment type="pathway">
    <text evidence="3">Phospholipid metabolism; CDP-diacylglycerol biosynthesis; CDP-diacylglycerol from sn-glycerol 3-phosphate: step 3/3.</text>
</comment>
<reference evidence="25 26" key="1">
    <citation type="submission" date="2019-04" db="EMBL/GenBank/DDBJ databases">
        <authorList>
            <person name="Feng G."/>
            <person name="Zhang J."/>
            <person name="Zhu H."/>
        </authorList>
    </citation>
    <scope>NUCLEOTIDE SEQUENCE [LARGE SCALE GENOMIC DNA]</scope>
    <source>
        <strain evidence="25 26">92R-1</strain>
    </source>
</reference>
<organism evidence="25 26">
    <name type="scientific">Hymenobacter fodinae</name>
    <dbReference type="NCBI Taxonomy" id="2510796"/>
    <lineage>
        <taxon>Bacteria</taxon>
        <taxon>Pseudomonadati</taxon>
        <taxon>Bacteroidota</taxon>
        <taxon>Cytophagia</taxon>
        <taxon>Cytophagales</taxon>
        <taxon>Hymenobacteraceae</taxon>
        <taxon>Hymenobacter</taxon>
    </lineage>
</organism>
<evidence type="ECO:0000256" key="20">
    <source>
        <dbReference type="ARBA" id="ARBA00032253"/>
    </source>
</evidence>
<comment type="pathway">
    <text evidence="4">Lipid metabolism.</text>
</comment>
<keyword evidence="26" id="KW-1185">Reference proteome</keyword>
<evidence type="ECO:0000256" key="4">
    <source>
        <dbReference type="ARBA" id="ARBA00005189"/>
    </source>
</evidence>
<evidence type="ECO:0000256" key="14">
    <source>
        <dbReference type="ARBA" id="ARBA00023098"/>
    </source>
</evidence>
<feature type="transmembrane region" description="Helical" evidence="24">
    <location>
        <begin position="229"/>
        <end position="253"/>
    </location>
</feature>
<sequence length="392" mass="42623">MNCPLKCTRSAVAAWPWLLLTPQYRPAPSATTASISPGKINRKPSKEACILPLGHFRFLFACITLQLSSSLPTSPAPTPQPATEPATSKPPMSNLAQRILFGVIGAVLLLGSVWYSAWTFALFFGLVQMRMLWEFYRMMRHAGYKPAALLGGALSMVLFTAIYFLQSAGYHAGVAGSTAVLETNDSLTWLNTIEPAENSLYIVAFLLPTILILREMYSWPRENHDIPPFANVGVALLGILYVSLPMSLLSVVAFSGRESYDYRRIFALLLLVWSSDIGAYAAGKTLGKHKLAPKISPGKTWEGAVGGFLLTLAMGWALGYLLPELSLTYRLVVAGVVAVFGPLGDLAESMLKRSVDVKDSGRIMPGHGGLLDRFDAFLFILPVLALLQLVLS</sequence>
<evidence type="ECO:0000256" key="1">
    <source>
        <dbReference type="ARBA" id="ARBA00001698"/>
    </source>
</evidence>
<comment type="caution">
    <text evidence="25">The sequence shown here is derived from an EMBL/GenBank/DDBJ whole genome shotgun (WGS) entry which is preliminary data.</text>
</comment>
<dbReference type="Pfam" id="PF01148">
    <property type="entry name" value="CTP_transf_1"/>
    <property type="match status" value="1"/>
</dbReference>
<evidence type="ECO:0000256" key="18">
    <source>
        <dbReference type="ARBA" id="ARBA00029893"/>
    </source>
</evidence>
<keyword evidence="16" id="KW-0594">Phospholipid biosynthesis</keyword>
<dbReference type="PANTHER" id="PTHR46382">
    <property type="entry name" value="PHOSPHATIDATE CYTIDYLYLTRANSFERASE"/>
    <property type="match status" value="1"/>
</dbReference>
<keyword evidence="10" id="KW-0808">Transferase</keyword>
<comment type="catalytic activity">
    <reaction evidence="1">
        <text>a 1,2-diacyl-sn-glycero-3-phosphate + CTP + H(+) = a CDP-1,2-diacyl-sn-glycerol + diphosphate</text>
        <dbReference type="Rhea" id="RHEA:16229"/>
        <dbReference type="ChEBI" id="CHEBI:15378"/>
        <dbReference type="ChEBI" id="CHEBI:33019"/>
        <dbReference type="ChEBI" id="CHEBI:37563"/>
        <dbReference type="ChEBI" id="CHEBI:58332"/>
        <dbReference type="ChEBI" id="CHEBI:58608"/>
        <dbReference type="EC" id="2.7.7.41"/>
    </reaction>
</comment>
<feature type="transmembrane region" description="Helical" evidence="24">
    <location>
        <begin position="265"/>
        <end position="283"/>
    </location>
</feature>
<keyword evidence="8" id="KW-1003">Cell membrane</keyword>
<dbReference type="PANTHER" id="PTHR46382:SF1">
    <property type="entry name" value="PHOSPHATIDATE CYTIDYLYLTRANSFERASE"/>
    <property type="match status" value="1"/>
</dbReference>
<evidence type="ECO:0000256" key="3">
    <source>
        <dbReference type="ARBA" id="ARBA00005119"/>
    </source>
</evidence>
<feature type="transmembrane region" description="Helical" evidence="24">
    <location>
        <begin position="370"/>
        <end position="391"/>
    </location>
</feature>
<evidence type="ECO:0000313" key="26">
    <source>
        <dbReference type="Proteomes" id="UP000298337"/>
    </source>
</evidence>
<evidence type="ECO:0000256" key="7">
    <source>
        <dbReference type="ARBA" id="ARBA00019373"/>
    </source>
</evidence>
<feature type="transmembrane region" description="Helical" evidence="24">
    <location>
        <begin position="304"/>
        <end position="322"/>
    </location>
</feature>
<keyword evidence="9" id="KW-0444">Lipid biosynthesis</keyword>
<protein>
    <recommendedName>
        <fullName evidence="7">Phosphatidate cytidylyltransferase</fullName>
        <ecNumber evidence="6">2.7.7.41</ecNumber>
    </recommendedName>
    <alternativeName>
        <fullName evidence="20">CDP-DAG synthase</fullName>
    </alternativeName>
    <alternativeName>
        <fullName evidence="22">CDP-DG synthase</fullName>
    </alternativeName>
    <alternativeName>
        <fullName evidence="18">CDP-diacylglycerol synthase</fullName>
    </alternativeName>
    <alternativeName>
        <fullName evidence="21">CDP-diglyceride pyrophosphorylase</fullName>
    </alternativeName>
    <alternativeName>
        <fullName evidence="23">CDP-diglyceride synthase</fullName>
    </alternativeName>
    <alternativeName>
        <fullName evidence="19">CTP:phosphatidate cytidylyltransferase</fullName>
    </alternativeName>
</protein>
<keyword evidence="17" id="KW-1208">Phospholipid metabolism</keyword>
<dbReference type="AlphaFoldDB" id="A0A4Z0P2E7"/>
<feature type="transmembrane region" description="Helical" evidence="24">
    <location>
        <begin position="99"/>
        <end position="126"/>
    </location>
</feature>
<evidence type="ECO:0000256" key="5">
    <source>
        <dbReference type="ARBA" id="ARBA00010185"/>
    </source>
</evidence>
<evidence type="ECO:0000256" key="6">
    <source>
        <dbReference type="ARBA" id="ARBA00012487"/>
    </source>
</evidence>
<dbReference type="GO" id="GO:0005886">
    <property type="term" value="C:plasma membrane"/>
    <property type="evidence" value="ECO:0007669"/>
    <property type="project" value="UniProtKB-SubCell"/>
</dbReference>
<evidence type="ECO:0000256" key="8">
    <source>
        <dbReference type="ARBA" id="ARBA00022475"/>
    </source>
</evidence>
<dbReference type="GO" id="GO:0004605">
    <property type="term" value="F:phosphatidate cytidylyltransferase activity"/>
    <property type="evidence" value="ECO:0007669"/>
    <property type="project" value="UniProtKB-EC"/>
</dbReference>
<feature type="transmembrane region" description="Helical" evidence="24">
    <location>
        <begin position="199"/>
        <end position="217"/>
    </location>
</feature>
<dbReference type="GO" id="GO:0016024">
    <property type="term" value="P:CDP-diacylglycerol biosynthetic process"/>
    <property type="evidence" value="ECO:0007669"/>
    <property type="project" value="TreeGrafter"/>
</dbReference>
<dbReference type="EC" id="2.7.7.41" evidence="6"/>
<evidence type="ECO:0000256" key="15">
    <source>
        <dbReference type="ARBA" id="ARBA00023136"/>
    </source>
</evidence>
<feature type="transmembrane region" description="Helical" evidence="24">
    <location>
        <begin position="328"/>
        <end position="349"/>
    </location>
</feature>
<evidence type="ECO:0000256" key="24">
    <source>
        <dbReference type="SAM" id="Phobius"/>
    </source>
</evidence>
<dbReference type="EMBL" id="SRLA01000004">
    <property type="protein sequence ID" value="TGE05524.1"/>
    <property type="molecule type" value="Genomic_DNA"/>
</dbReference>
<feature type="transmembrane region" description="Helical" evidence="24">
    <location>
        <begin position="147"/>
        <end position="165"/>
    </location>
</feature>
<name>A0A4Z0P2E7_9BACT</name>
<evidence type="ECO:0000256" key="10">
    <source>
        <dbReference type="ARBA" id="ARBA00022679"/>
    </source>
</evidence>
<keyword evidence="12" id="KW-0548">Nucleotidyltransferase</keyword>